<accession>A0A834GXE2</accession>
<feature type="compositionally biased region" description="Acidic residues" evidence="1">
    <location>
        <begin position="151"/>
        <end position="166"/>
    </location>
</feature>
<evidence type="ECO:0000256" key="1">
    <source>
        <dbReference type="SAM" id="MobiDB-lite"/>
    </source>
</evidence>
<keyword evidence="3" id="KW-1185">Reference proteome</keyword>
<dbReference type="AlphaFoldDB" id="A0A834GXE2"/>
<organism evidence="2 3">
    <name type="scientific">Rhododendron simsii</name>
    <name type="common">Sims's rhododendron</name>
    <dbReference type="NCBI Taxonomy" id="118357"/>
    <lineage>
        <taxon>Eukaryota</taxon>
        <taxon>Viridiplantae</taxon>
        <taxon>Streptophyta</taxon>
        <taxon>Embryophyta</taxon>
        <taxon>Tracheophyta</taxon>
        <taxon>Spermatophyta</taxon>
        <taxon>Magnoliopsida</taxon>
        <taxon>eudicotyledons</taxon>
        <taxon>Gunneridae</taxon>
        <taxon>Pentapetalae</taxon>
        <taxon>asterids</taxon>
        <taxon>Ericales</taxon>
        <taxon>Ericaceae</taxon>
        <taxon>Ericoideae</taxon>
        <taxon>Rhodoreae</taxon>
        <taxon>Rhododendron</taxon>
    </lineage>
</organism>
<dbReference type="OrthoDB" id="1607513at2759"/>
<dbReference type="Proteomes" id="UP000626092">
    <property type="component" value="Unassembled WGS sequence"/>
</dbReference>
<evidence type="ECO:0000313" key="3">
    <source>
        <dbReference type="Proteomes" id="UP000626092"/>
    </source>
</evidence>
<proteinExistence type="predicted"/>
<feature type="compositionally biased region" description="Acidic residues" evidence="1">
    <location>
        <begin position="174"/>
        <end position="191"/>
    </location>
</feature>
<dbReference type="EMBL" id="WJXA01000005">
    <property type="protein sequence ID" value="KAF7144394.1"/>
    <property type="molecule type" value="Genomic_DNA"/>
</dbReference>
<comment type="caution">
    <text evidence="2">The sequence shown here is derived from an EMBL/GenBank/DDBJ whole genome shotgun (WGS) entry which is preliminary data.</text>
</comment>
<feature type="region of interest" description="Disordered" evidence="1">
    <location>
        <begin position="151"/>
        <end position="191"/>
    </location>
</feature>
<name>A0A834GXE2_RHOSS</name>
<gene>
    <name evidence="2" type="ORF">RHSIM_Rhsim05G0120000</name>
</gene>
<evidence type="ECO:0000313" key="2">
    <source>
        <dbReference type="EMBL" id="KAF7144394.1"/>
    </source>
</evidence>
<sequence length="191" mass="21371">MSSPGDNSTTNALASQENLVSTVVSSIASILPPKPPTLGDIINEDVTERKTGMEAKMVEAKVKINGNHWLKEMLLVGSILTRVKSMENLKSDIFGIYDGEWLKAIKAIEKIQSRAATDKWTSSNKKRGSMVITGHYVDDSWKFIYVPYEENEEGEWETNDEEEEDVEGYKSESSDDDDEIEDEVLGSENDD</sequence>
<reference evidence="2" key="1">
    <citation type="submission" date="2019-11" db="EMBL/GenBank/DDBJ databases">
        <authorList>
            <person name="Liu Y."/>
            <person name="Hou J."/>
            <person name="Li T.-Q."/>
            <person name="Guan C.-H."/>
            <person name="Wu X."/>
            <person name="Wu H.-Z."/>
            <person name="Ling F."/>
            <person name="Zhang R."/>
            <person name="Shi X.-G."/>
            <person name="Ren J.-P."/>
            <person name="Chen E.-F."/>
            <person name="Sun J.-M."/>
        </authorList>
    </citation>
    <scope>NUCLEOTIDE SEQUENCE</scope>
    <source>
        <strain evidence="2">Adult_tree_wgs_1</strain>
        <tissue evidence="2">Leaves</tissue>
    </source>
</reference>
<protein>
    <submittedName>
        <fullName evidence="2">Uncharacterized protein</fullName>
    </submittedName>
</protein>